<dbReference type="AlphaFoldDB" id="A0A0F8WDB6"/>
<evidence type="ECO:0000313" key="3">
    <source>
        <dbReference type="EMBL" id="KKK54837.1"/>
    </source>
</evidence>
<feature type="non-terminal residue" evidence="3">
    <location>
        <position position="1"/>
    </location>
</feature>
<dbReference type="EMBL" id="LAZR01065795">
    <property type="protein sequence ID" value="KKK54837.1"/>
    <property type="molecule type" value="Genomic_DNA"/>
</dbReference>
<dbReference type="Gene3D" id="2.40.50.100">
    <property type="match status" value="1"/>
</dbReference>
<organism evidence="3">
    <name type="scientific">marine sediment metagenome</name>
    <dbReference type="NCBI Taxonomy" id="412755"/>
    <lineage>
        <taxon>unclassified sequences</taxon>
        <taxon>metagenomes</taxon>
        <taxon>ecological metagenomes</taxon>
    </lineage>
</organism>
<evidence type="ECO:0000259" key="1">
    <source>
        <dbReference type="Pfam" id="PF03459"/>
    </source>
</evidence>
<name>A0A0F8WDB6_9ZZZZ</name>
<evidence type="ECO:0000259" key="2">
    <source>
        <dbReference type="Pfam" id="PF17912"/>
    </source>
</evidence>
<dbReference type="Gene3D" id="2.40.50.140">
    <property type="entry name" value="Nucleic acid-binding proteins"/>
    <property type="match status" value="1"/>
</dbReference>
<dbReference type="PANTHER" id="PTHR43875:SF1">
    <property type="entry name" value="OSMOPROTECTIVE COMPOUNDS UPTAKE ATP-BINDING PROTEIN GGTA"/>
    <property type="match status" value="1"/>
</dbReference>
<dbReference type="InterPro" id="IPR047641">
    <property type="entry name" value="ABC_transpr_MalK/UgpC-like"/>
</dbReference>
<dbReference type="InterPro" id="IPR008995">
    <property type="entry name" value="Mo/tungstate-bd_C_term_dom"/>
</dbReference>
<dbReference type="Pfam" id="PF17912">
    <property type="entry name" value="OB_MalK"/>
    <property type="match status" value="1"/>
</dbReference>
<dbReference type="GO" id="GO:0055052">
    <property type="term" value="C:ATP-binding cassette (ABC) transporter complex, substrate-binding subunit-containing"/>
    <property type="evidence" value="ECO:0007669"/>
    <property type="project" value="TreeGrafter"/>
</dbReference>
<accession>A0A0F8WDB6</accession>
<dbReference type="SUPFAM" id="SSF50331">
    <property type="entry name" value="MOP-like"/>
    <property type="match status" value="1"/>
</dbReference>
<dbReference type="InterPro" id="IPR005116">
    <property type="entry name" value="Transp-assoc_OB_typ1"/>
</dbReference>
<protein>
    <submittedName>
        <fullName evidence="3">Uncharacterized protein</fullName>
    </submittedName>
</protein>
<gene>
    <name evidence="3" type="ORF">LCGC14_3080680</name>
</gene>
<dbReference type="PANTHER" id="PTHR43875">
    <property type="entry name" value="MALTODEXTRIN IMPORT ATP-BINDING PROTEIN MSMX"/>
    <property type="match status" value="1"/>
</dbReference>
<dbReference type="InterPro" id="IPR012340">
    <property type="entry name" value="NA-bd_OB-fold"/>
</dbReference>
<sequence length="119" mass="13515">VIDGSNYVIKTSTFKIAIPKSKNDMIKNYEGKKVTFGFRPEDLIDESIVKDKEGRLIKAKVEVIEPLGSEIFLYLSAGGDNFVARVPHQYRTELGKEIGFAMDLDKTHLFDIETEEIIF</sequence>
<reference evidence="3" key="1">
    <citation type="journal article" date="2015" name="Nature">
        <title>Complex archaea that bridge the gap between prokaryotes and eukaryotes.</title>
        <authorList>
            <person name="Spang A."/>
            <person name="Saw J.H."/>
            <person name="Jorgensen S.L."/>
            <person name="Zaremba-Niedzwiedzka K."/>
            <person name="Martijn J."/>
            <person name="Lind A.E."/>
            <person name="van Eijk R."/>
            <person name="Schleper C."/>
            <person name="Guy L."/>
            <person name="Ettema T.J."/>
        </authorList>
    </citation>
    <scope>NUCLEOTIDE SEQUENCE</scope>
</reference>
<dbReference type="InterPro" id="IPR040582">
    <property type="entry name" value="OB_MalK-like"/>
</dbReference>
<feature type="domain" description="Transport-associated OB type 1" evidence="1">
    <location>
        <begin position="57"/>
        <end position="106"/>
    </location>
</feature>
<feature type="domain" description="MalK-like OB fold" evidence="2">
    <location>
        <begin position="4"/>
        <end position="43"/>
    </location>
</feature>
<proteinExistence type="predicted"/>
<dbReference type="Pfam" id="PF03459">
    <property type="entry name" value="TOBE"/>
    <property type="match status" value="1"/>
</dbReference>
<comment type="caution">
    <text evidence="3">The sequence shown here is derived from an EMBL/GenBank/DDBJ whole genome shotgun (WGS) entry which is preliminary data.</text>
</comment>
<dbReference type="GO" id="GO:0016887">
    <property type="term" value="F:ATP hydrolysis activity"/>
    <property type="evidence" value="ECO:0007669"/>
    <property type="project" value="InterPro"/>
</dbReference>